<dbReference type="NCBIfam" id="NF000711">
    <property type="entry name" value="PRK00039.2-1"/>
    <property type="match status" value="1"/>
</dbReference>
<dbReference type="InterPro" id="IPR002176">
    <property type="entry name" value="X-over_junc_endoDNase_RuvC"/>
</dbReference>
<feature type="binding site" evidence="13">
    <location>
        <position position="140"/>
    </location>
    <ligand>
        <name>Mg(2+)</name>
        <dbReference type="ChEBI" id="CHEBI:18420"/>
        <label>1</label>
    </ligand>
</feature>
<keyword evidence="3 13" id="KW-0540">Nuclease</keyword>
<comment type="subcellular location">
    <subcellularLocation>
        <location evidence="13">Cytoplasm</location>
    </subcellularLocation>
</comment>
<evidence type="ECO:0000256" key="4">
    <source>
        <dbReference type="ARBA" id="ARBA00022723"/>
    </source>
</evidence>
<dbReference type="GO" id="GO:0000287">
    <property type="term" value="F:magnesium ion binding"/>
    <property type="evidence" value="ECO:0007669"/>
    <property type="project" value="UniProtKB-UniRule"/>
</dbReference>
<evidence type="ECO:0000256" key="12">
    <source>
        <dbReference type="ARBA" id="ARBA00029354"/>
    </source>
</evidence>
<evidence type="ECO:0000256" key="1">
    <source>
        <dbReference type="ARBA" id="ARBA00009518"/>
    </source>
</evidence>
<evidence type="ECO:0000256" key="10">
    <source>
        <dbReference type="ARBA" id="ARBA00023172"/>
    </source>
</evidence>
<keyword evidence="11 13" id="KW-0234">DNA repair</keyword>
<dbReference type="OrthoDB" id="9805499at2"/>
<dbReference type="PROSITE" id="PS01321">
    <property type="entry name" value="RUVC"/>
    <property type="match status" value="1"/>
</dbReference>
<evidence type="ECO:0000256" key="9">
    <source>
        <dbReference type="ARBA" id="ARBA00023125"/>
    </source>
</evidence>
<evidence type="ECO:0000313" key="15">
    <source>
        <dbReference type="EMBL" id="EIW18383.1"/>
    </source>
</evidence>
<dbReference type="EC" id="3.1.21.10" evidence="13 14"/>
<evidence type="ECO:0000256" key="11">
    <source>
        <dbReference type="ARBA" id="ARBA00023204"/>
    </source>
</evidence>
<dbReference type="InterPro" id="IPR036397">
    <property type="entry name" value="RNaseH_sf"/>
</dbReference>
<dbReference type="GO" id="GO:0008821">
    <property type="term" value="F:crossover junction DNA endonuclease activity"/>
    <property type="evidence" value="ECO:0007669"/>
    <property type="project" value="UniProtKB-UniRule"/>
</dbReference>
<feature type="binding site" evidence="13">
    <location>
        <position position="67"/>
    </location>
    <ligand>
        <name>Mg(2+)</name>
        <dbReference type="ChEBI" id="CHEBI:18420"/>
        <label>2</label>
    </ligand>
</feature>
<dbReference type="HAMAP" id="MF_00034">
    <property type="entry name" value="RuvC"/>
    <property type="match status" value="1"/>
</dbReference>
<dbReference type="InterPro" id="IPR012337">
    <property type="entry name" value="RNaseH-like_sf"/>
</dbReference>
<dbReference type="CDD" id="cd16962">
    <property type="entry name" value="RuvC"/>
    <property type="match status" value="1"/>
</dbReference>
<dbReference type="InterPro" id="IPR020563">
    <property type="entry name" value="X-over_junc_endoDNase_Mg_BS"/>
</dbReference>
<dbReference type="Pfam" id="PF02075">
    <property type="entry name" value="RuvC"/>
    <property type="match status" value="1"/>
</dbReference>
<evidence type="ECO:0000313" key="16">
    <source>
        <dbReference type="Proteomes" id="UP000004324"/>
    </source>
</evidence>
<dbReference type="AlphaFoldDB" id="I8RFR7"/>
<feature type="binding site" evidence="13">
    <location>
        <position position="7"/>
    </location>
    <ligand>
        <name>Mg(2+)</name>
        <dbReference type="ChEBI" id="CHEBI:18420"/>
        <label>1</label>
    </ligand>
</feature>
<dbReference type="GO" id="GO:0005737">
    <property type="term" value="C:cytoplasm"/>
    <property type="evidence" value="ECO:0007669"/>
    <property type="project" value="UniProtKB-SubCell"/>
</dbReference>
<feature type="active site" evidence="13">
    <location>
        <position position="140"/>
    </location>
</feature>
<comment type="catalytic activity">
    <reaction evidence="12 13">
        <text>Endonucleolytic cleavage at a junction such as a reciprocal single-stranded crossover between two homologous DNA duplexes (Holliday junction).</text>
        <dbReference type="EC" id="3.1.21.10"/>
    </reaction>
</comment>
<evidence type="ECO:0000256" key="3">
    <source>
        <dbReference type="ARBA" id="ARBA00022722"/>
    </source>
</evidence>
<comment type="cofactor">
    <cofactor evidence="13">
        <name>Mg(2+)</name>
        <dbReference type="ChEBI" id="CHEBI:18420"/>
    </cofactor>
    <text evidence="13">Binds 2 Mg(2+) ion per subunit.</text>
</comment>
<keyword evidence="6 13" id="KW-0227">DNA damage</keyword>
<dbReference type="GO" id="GO:0003677">
    <property type="term" value="F:DNA binding"/>
    <property type="evidence" value="ECO:0007669"/>
    <property type="project" value="UniProtKB-KW"/>
</dbReference>
<evidence type="ECO:0000256" key="5">
    <source>
        <dbReference type="ARBA" id="ARBA00022759"/>
    </source>
</evidence>
<organism evidence="15 16">
    <name type="scientific">Pelosinus fermentans B4</name>
    <dbReference type="NCBI Taxonomy" id="1149862"/>
    <lineage>
        <taxon>Bacteria</taxon>
        <taxon>Bacillati</taxon>
        <taxon>Bacillota</taxon>
        <taxon>Negativicutes</taxon>
        <taxon>Selenomonadales</taxon>
        <taxon>Sporomusaceae</taxon>
        <taxon>Pelosinus</taxon>
    </lineage>
</organism>
<dbReference type="PANTHER" id="PTHR30194:SF3">
    <property type="entry name" value="CROSSOVER JUNCTION ENDODEOXYRIBONUCLEASE RUVC"/>
    <property type="match status" value="1"/>
</dbReference>
<keyword evidence="9 13" id="KW-0238">DNA-binding</keyword>
<dbReference type="Proteomes" id="UP000004324">
    <property type="component" value="Unassembled WGS sequence"/>
</dbReference>
<feature type="active site" evidence="13">
    <location>
        <position position="67"/>
    </location>
</feature>
<dbReference type="GO" id="GO:0048476">
    <property type="term" value="C:Holliday junction resolvase complex"/>
    <property type="evidence" value="ECO:0007669"/>
    <property type="project" value="UniProtKB-UniRule"/>
</dbReference>
<evidence type="ECO:0000256" key="13">
    <source>
        <dbReference type="HAMAP-Rule" id="MF_00034"/>
    </source>
</evidence>
<evidence type="ECO:0000256" key="6">
    <source>
        <dbReference type="ARBA" id="ARBA00022763"/>
    </source>
</evidence>
<keyword evidence="16" id="KW-1185">Reference proteome</keyword>
<keyword evidence="2 13" id="KW-0963">Cytoplasm</keyword>
<gene>
    <name evidence="13" type="primary">ruvC</name>
    <name evidence="15" type="ORF">FB4_3202</name>
</gene>
<dbReference type="PANTHER" id="PTHR30194">
    <property type="entry name" value="CROSSOVER JUNCTION ENDODEOXYRIBONUCLEASE RUVC"/>
    <property type="match status" value="1"/>
</dbReference>
<dbReference type="SUPFAM" id="SSF53098">
    <property type="entry name" value="Ribonuclease H-like"/>
    <property type="match status" value="1"/>
</dbReference>
<dbReference type="GO" id="GO:0006281">
    <property type="term" value="P:DNA repair"/>
    <property type="evidence" value="ECO:0007669"/>
    <property type="project" value="UniProtKB-UniRule"/>
</dbReference>
<comment type="subunit">
    <text evidence="13">Homodimer which binds Holliday junction (HJ) DNA. The HJ becomes 2-fold symmetrical on binding to RuvC with unstacked arms; it has a different conformation from HJ DNA in complex with RuvA. In the full resolvosome a probable DNA-RuvA(4)-RuvB(12)-RuvC(2) complex forms which resolves the HJ.</text>
</comment>
<accession>I8RFR7</accession>
<keyword evidence="10 13" id="KW-0233">DNA recombination</keyword>
<comment type="caution">
    <text evidence="15">The sequence shown here is derived from an EMBL/GenBank/DDBJ whole genome shotgun (WGS) entry which is preliminary data.</text>
</comment>
<protein>
    <recommendedName>
        <fullName evidence="13 14">Crossover junction endodeoxyribonuclease RuvC</fullName>
        <ecNumber evidence="13 14">3.1.21.10</ecNumber>
    </recommendedName>
    <alternativeName>
        <fullName evidence="13">Holliday junction nuclease RuvC</fullName>
    </alternativeName>
    <alternativeName>
        <fullName evidence="13">Holliday junction resolvase RuvC</fullName>
    </alternativeName>
</protein>
<keyword evidence="4 13" id="KW-0479">Metal-binding</keyword>
<dbReference type="NCBIfam" id="TIGR00228">
    <property type="entry name" value="ruvC"/>
    <property type="match status" value="1"/>
</dbReference>
<feature type="active site" evidence="13">
    <location>
        <position position="7"/>
    </location>
</feature>
<dbReference type="GO" id="GO:0006310">
    <property type="term" value="P:DNA recombination"/>
    <property type="evidence" value="ECO:0007669"/>
    <property type="project" value="UniProtKB-UniRule"/>
</dbReference>
<reference evidence="15 16" key="1">
    <citation type="journal article" date="2012" name="J. Bacteriol.">
        <title>Draft Genome Sequences for Two Metal-Reducing Pelosinus fermentans Strains Isolated from a Cr(VI)-Contaminated Site and for Type Strain R7.</title>
        <authorList>
            <person name="Brown S.D."/>
            <person name="Podar M."/>
            <person name="Klingeman D.M."/>
            <person name="Johnson C.M."/>
            <person name="Yang Z.K."/>
            <person name="Utturkar S.M."/>
            <person name="Land M.L."/>
            <person name="Mosher J.J."/>
            <person name="Hurt R.A.Jr."/>
            <person name="Phelps T.J."/>
            <person name="Palumbo A.V."/>
            <person name="Arkin A.P."/>
            <person name="Hazen T.C."/>
            <person name="Elias D.A."/>
        </authorList>
    </citation>
    <scope>NUCLEOTIDE SEQUENCE [LARGE SCALE GENOMIC DNA]</scope>
    <source>
        <strain evidence="15 16">B4</strain>
    </source>
</reference>
<dbReference type="Gene3D" id="3.30.420.10">
    <property type="entry name" value="Ribonuclease H-like superfamily/Ribonuclease H"/>
    <property type="match status" value="1"/>
</dbReference>
<dbReference type="PRINTS" id="PR00696">
    <property type="entry name" value="RSOLVASERUVC"/>
</dbReference>
<evidence type="ECO:0000256" key="14">
    <source>
        <dbReference type="NCBIfam" id="TIGR00228"/>
    </source>
</evidence>
<dbReference type="EMBL" id="AKVJ01000025">
    <property type="protein sequence ID" value="EIW18383.1"/>
    <property type="molecule type" value="Genomic_DNA"/>
</dbReference>
<dbReference type="PATRIC" id="fig|1149862.3.peg.2168"/>
<evidence type="ECO:0000256" key="7">
    <source>
        <dbReference type="ARBA" id="ARBA00022801"/>
    </source>
</evidence>
<keyword evidence="7 13" id="KW-0378">Hydrolase</keyword>
<proteinExistence type="inferred from homology"/>
<dbReference type="RefSeq" id="WP_007933973.1">
    <property type="nucleotide sequence ID" value="NZ_AKVJ01000025.1"/>
</dbReference>
<sequence length="197" mass="21562">MLALGIDPGTAICGYGIVSLEGSTLRALDYGAIQTSPKMNTEERLVIIHHEIDVLIRKYKPDVVGVEMLFFNKNVRTAITVSQARGVLLLAVAQNSTKLAEFTPLQVKQAVVGYGKATKEQVIYMTQRLLNLPSKPHPDDVADALAIAICTTHCSTMRPELVCNSLVDSNKTNNRASLKKRLGIKCNSENKVWGNKV</sequence>
<evidence type="ECO:0000256" key="8">
    <source>
        <dbReference type="ARBA" id="ARBA00022842"/>
    </source>
</evidence>
<comment type="similarity">
    <text evidence="1 13">Belongs to the RuvC family.</text>
</comment>
<keyword evidence="5 13" id="KW-0255">Endonuclease</keyword>
<evidence type="ECO:0000256" key="2">
    <source>
        <dbReference type="ARBA" id="ARBA00022490"/>
    </source>
</evidence>
<comment type="function">
    <text evidence="13">The RuvA-RuvB-RuvC complex processes Holliday junction (HJ) DNA during genetic recombination and DNA repair. Endonuclease that resolves HJ intermediates. Cleaves cruciform DNA by making single-stranded nicks across the HJ at symmetrical positions within the homologous arms, yielding a 5'-phosphate and a 3'-hydroxyl group; requires a central core of homology in the junction. The consensus cleavage sequence is 5'-(A/T)TT(C/G)-3'. Cleavage occurs on the 3'-side of the TT dinucleotide at the point of strand exchange. HJ branch migration catalyzed by RuvA-RuvB allows RuvC to scan DNA until it finds its consensus sequence, where it cleaves and resolves the cruciform DNA.</text>
</comment>
<dbReference type="FunFam" id="3.30.420.10:FF:000002">
    <property type="entry name" value="Crossover junction endodeoxyribonuclease RuvC"/>
    <property type="match status" value="1"/>
</dbReference>
<keyword evidence="8 13" id="KW-0460">Magnesium</keyword>
<name>I8RFR7_9FIRM</name>